<keyword evidence="3" id="KW-1185">Reference proteome</keyword>
<dbReference type="EMBL" id="CP104694">
    <property type="protein sequence ID" value="UXI66568.1"/>
    <property type="molecule type" value="Genomic_DNA"/>
</dbReference>
<protein>
    <recommendedName>
        <fullName evidence="4">Sel1 repeat-containing protein</fullName>
    </recommendedName>
</protein>
<dbReference type="Gene3D" id="1.25.40.10">
    <property type="entry name" value="Tetratricopeptide repeat domain"/>
    <property type="match status" value="1"/>
</dbReference>
<gene>
    <name evidence="2" type="ORF">N4264_17670</name>
</gene>
<feature type="chain" id="PRO_5047115644" description="Sel1 repeat-containing protein" evidence="1">
    <location>
        <begin position="23"/>
        <end position="186"/>
    </location>
</feature>
<name>A0ABY6BBN8_9GAMM</name>
<sequence length="186" mass="20182">MRLLKSTILVLLAGLFAAAAVAEIVPSAVPRDAEETPAVIVEVEAEAAPGVRSRGIPRRLLQQANGGNVEAMLAVALAYYRGDRVTRSYVEAARWLDQARHQGDWRAAVAWGYLASEGRGMPRNPDAARTVFSGGQGSGVVRAWLMQAMLERSGSRRGLDWRQLVETGAERGIPSRRTSWVSTTRA</sequence>
<keyword evidence="1" id="KW-0732">Signal</keyword>
<dbReference type="SMART" id="SM00671">
    <property type="entry name" value="SEL1"/>
    <property type="match status" value="1"/>
</dbReference>
<evidence type="ECO:0000313" key="3">
    <source>
        <dbReference type="Proteomes" id="UP001064632"/>
    </source>
</evidence>
<organism evidence="2 3">
    <name type="scientific">Tahibacter amnicola</name>
    <dbReference type="NCBI Taxonomy" id="2976241"/>
    <lineage>
        <taxon>Bacteria</taxon>
        <taxon>Pseudomonadati</taxon>
        <taxon>Pseudomonadota</taxon>
        <taxon>Gammaproteobacteria</taxon>
        <taxon>Lysobacterales</taxon>
        <taxon>Rhodanobacteraceae</taxon>
        <taxon>Tahibacter</taxon>
    </lineage>
</organism>
<dbReference type="InterPro" id="IPR011990">
    <property type="entry name" value="TPR-like_helical_dom_sf"/>
</dbReference>
<dbReference type="Pfam" id="PF08238">
    <property type="entry name" value="Sel1"/>
    <property type="match status" value="2"/>
</dbReference>
<reference evidence="2" key="1">
    <citation type="submission" date="2022-09" db="EMBL/GenBank/DDBJ databases">
        <title>Tahibacter sp. nov., isolated from a fresh water.</title>
        <authorList>
            <person name="Baek J.H."/>
            <person name="Lee J.K."/>
            <person name="Kim J.M."/>
            <person name="Jeon C.O."/>
        </authorList>
    </citation>
    <scope>NUCLEOTIDE SEQUENCE</scope>
    <source>
        <strain evidence="2">W38</strain>
    </source>
</reference>
<accession>A0ABY6BBN8</accession>
<feature type="signal peptide" evidence="1">
    <location>
        <begin position="1"/>
        <end position="22"/>
    </location>
</feature>
<evidence type="ECO:0008006" key="4">
    <source>
        <dbReference type="Google" id="ProtNLM"/>
    </source>
</evidence>
<dbReference type="SUPFAM" id="SSF81901">
    <property type="entry name" value="HCP-like"/>
    <property type="match status" value="1"/>
</dbReference>
<evidence type="ECO:0000256" key="1">
    <source>
        <dbReference type="SAM" id="SignalP"/>
    </source>
</evidence>
<dbReference type="InterPro" id="IPR006597">
    <property type="entry name" value="Sel1-like"/>
</dbReference>
<evidence type="ECO:0000313" key="2">
    <source>
        <dbReference type="EMBL" id="UXI66568.1"/>
    </source>
</evidence>
<dbReference type="Proteomes" id="UP001064632">
    <property type="component" value="Chromosome"/>
</dbReference>
<dbReference type="RefSeq" id="WP_261693552.1">
    <property type="nucleotide sequence ID" value="NZ_CP104694.1"/>
</dbReference>
<proteinExistence type="predicted"/>